<protein>
    <recommendedName>
        <fullName evidence="1">Tet-like 2OG-Fe(II) oxygenase domain-containing protein</fullName>
    </recommendedName>
</protein>
<organism evidence="2 3">
    <name type="scientific">Austropuccinia psidii MF-1</name>
    <dbReference type="NCBI Taxonomy" id="1389203"/>
    <lineage>
        <taxon>Eukaryota</taxon>
        <taxon>Fungi</taxon>
        <taxon>Dikarya</taxon>
        <taxon>Basidiomycota</taxon>
        <taxon>Pucciniomycotina</taxon>
        <taxon>Pucciniomycetes</taxon>
        <taxon>Pucciniales</taxon>
        <taxon>Sphaerophragmiaceae</taxon>
        <taxon>Austropuccinia</taxon>
    </lineage>
</organism>
<name>A0A9Q3GSS5_9BASI</name>
<feature type="domain" description="Tet-like 2OG-Fe(II) oxygenase" evidence="1">
    <location>
        <begin position="159"/>
        <end position="220"/>
    </location>
</feature>
<keyword evidence="3" id="KW-1185">Reference proteome</keyword>
<evidence type="ECO:0000313" key="2">
    <source>
        <dbReference type="EMBL" id="MBW0478808.1"/>
    </source>
</evidence>
<dbReference type="EMBL" id="AVOT02005335">
    <property type="protein sequence ID" value="MBW0478808.1"/>
    <property type="molecule type" value="Genomic_DNA"/>
</dbReference>
<accession>A0A9Q3GSS5</accession>
<sequence length="221" mass="25665">MWHPHRAPWRNIGFSWFRLSQFHVGSNREVKDVCEMKLIGHWAPFRIQKALASNGRKQYLISCLVQHKVIPQPLGNRGNFQKTNEAKIMQKNKVFSFTQPTAQISMPVSENMTPSKIQRVVDVTQIKHIQFGRVEIFSSTSLLIALVKFRPFTTKSEVKVNQLDELSQLLFCKRKITTPIATNGELLEGFMFEIGWHKCSTKNKQFEIYGSLRRIEDTKDE</sequence>
<proteinExistence type="predicted"/>
<dbReference type="Proteomes" id="UP000765509">
    <property type="component" value="Unassembled WGS sequence"/>
</dbReference>
<evidence type="ECO:0000313" key="3">
    <source>
        <dbReference type="Proteomes" id="UP000765509"/>
    </source>
</evidence>
<dbReference type="Pfam" id="PF20515">
    <property type="entry name" value="2OG-FeII_Oxy_6"/>
    <property type="match status" value="1"/>
</dbReference>
<dbReference type="InterPro" id="IPR046798">
    <property type="entry name" value="2OG-FeII_Oxy_6"/>
</dbReference>
<dbReference type="AlphaFoldDB" id="A0A9Q3GSS5"/>
<gene>
    <name evidence="2" type="ORF">O181_018523</name>
</gene>
<evidence type="ECO:0000259" key="1">
    <source>
        <dbReference type="Pfam" id="PF20515"/>
    </source>
</evidence>
<comment type="caution">
    <text evidence="2">The sequence shown here is derived from an EMBL/GenBank/DDBJ whole genome shotgun (WGS) entry which is preliminary data.</text>
</comment>
<reference evidence="2" key="1">
    <citation type="submission" date="2021-03" db="EMBL/GenBank/DDBJ databases">
        <title>Draft genome sequence of rust myrtle Austropuccinia psidii MF-1, a brazilian biotype.</title>
        <authorList>
            <person name="Quecine M.C."/>
            <person name="Pachon D.M.R."/>
            <person name="Bonatelli M.L."/>
            <person name="Correr F.H."/>
            <person name="Franceschini L.M."/>
            <person name="Leite T.F."/>
            <person name="Margarido G.R.A."/>
            <person name="Almeida C.A."/>
            <person name="Ferrarezi J.A."/>
            <person name="Labate C.A."/>
        </authorList>
    </citation>
    <scope>NUCLEOTIDE SEQUENCE</scope>
    <source>
        <strain evidence="2">MF-1</strain>
    </source>
</reference>